<comment type="similarity">
    <text evidence="2 10">Belongs to the mitochondrial carrier (TC 2.A.29) family.</text>
</comment>
<evidence type="ECO:0000256" key="8">
    <source>
        <dbReference type="ARBA" id="ARBA00023140"/>
    </source>
</evidence>
<dbReference type="KEGG" id="vpo:Kpol_440p6"/>
<evidence type="ECO:0000256" key="1">
    <source>
        <dbReference type="ARBA" id="ARBA00004585"/>
    </source>
</evidence>
<dbReference type="Proteomes" id="UP000000267">
    <property type="component" value="Unassembled WGS sequence"/>
</dbReference>
<dbReference type="STRING" id="436907.A7TRE5"/>
<dbReference type="GO" id="GO:0015217">
    <property type="term" value="F:ADP transmembrane transporter activity"/>
    <property type="evidence" value="ECO:0007669"/>
    <property type="project" value="TreeGrafter"/>
</dbReference>
<dbReference type="eggNOG" id="KOG0769">
    <property type="taxonomic scope" value="Eukaryota"/>
</dbReference>
<dbReference type="EMBL" id="DS480477">
    <property type="protein sequence ID" value="EDO15159.1"/>
    <property type="molecule type" value="Genomic_DNA"/>
</dbReference>
<feature type="transmembrane region" description="Helical" evidence="11">
    <location>
        <begin position="161"/>
        <end position="179"/>
    </location>
</feature>
<dbReference type="InterPro" id="IPR018108">
    <property type="entry name" value="MCP_transmembrane"/>
</dbReference>
<dbReference type="InterPro" id="IPR023395">
    <property type="entry name" value="MCP_dom_sf"/>
</dbReference>
<dbReference type="GO" id="GO:0015228">
    <property type="term" value="F:coenzyme A transmembrane transporter activity"/>
    <property type="evidence" value="ECO:0007669"/>
    <property type="project" value="TreeGrafter"/>
</dbReference>
<evidence type="ECO:0008006" key="14">
    <source>
        <dbReference type="Google" id="ProtNLM"/>
    </source>
</evidence>
<dbReference type="PhylomeDB" id="A7TRE5"/>
<feature type="repeat" description="Solcar" evidence="9">
    <location>
        <begin position="103"/>
        <end position="185"/>
    </location>
</feature>
<feature type="transmembrane region" description="Helical" evidence="11">
    <location>
        <begin position="108"/>
        <end position="128"/>
    </location>
</feature>
<keyword evidence="5" id="KW-0677">Repeat</keyword>
<dbReference type="PANTHER" id="PTHR45939:SF5">
    <property type="entry name" value="PEROXISOMAL MEMBRANE PROTEIN PMP34"/>
    <property type="match status" value="1"/>
</dbReference>
<evidence type="ECO:0000313" key="12">
    <source>
        <dbReference type="EMBL" id="EDO15159.1"/>
    </source>
</evidence>
<sequence length="299" mass="32704">MSDSADPLVHALAGAAGGALALSVTYPLSTITMKLQNNEDGKERDELTAKRVILDILSKDGVLGLYSGLESALYGMTVTNFIYYYFYEKTGKYFKMLNKVSQLSTTNTMMTGAIAGVITAVATNPVWVANTRITLKKSDVSTLRTIKNIVAKEGAQNLFNGLKPALILVINPIIQYTIFEQLKIIVLNSQVGKKRNLSANWAFILGAIGKIAATSITYPYITLKTRMHMSTSSSAKGESSSSLVLEILKKEGIAGLFNGFFYKLSQSVLTVALLFYFKEGLLSSTLKLLKIIRSRRIKT</sequence>
<reference evidence="12 13" key="1">
    <citation type="journal article" date="2007" name="Proc. Natl. Acad. Sci. U.S.A.">
        <title>Independent sorting-out of thousands of duplicated gene pairs in two yeast species descended from a whole-genome duplication.</title>
        <authorList>
            <person name="Scannell D.R."/>
            <person name="Frank A.C."/>
            <person name="Conant G.C."/>
            <person name="Byrne K.P."/>
            <person name="Woolfit M."/>
            <person name="Wolfe K.H."/>
        </authorList>
    </citation>
    <scope>NUCLEOTIDE SEQUENCE [LARGE SCALE GENOMIC DNA]</scope>
    <source>
        <strain evidence="13">ATCC 22028 / DSM 70294 / BCRC 21397 / CBS 2163 / NBRC 10782 / NRRL Y-8283 / UCD 57-17</strain>
    </source>
</reference>
<accession>A7TRE5</accession>
<feature type="repeat" description="Solcar" evidence="9">
    <location>
        <begin position="197"/>
        <end position="284"/>
    </location>
</feature>
<organism evidence="13">
    <name type="scientific">Vanderwaltozyma polyspora (strain ATCC 22028 / DSM 70294 / BCRC 21397 / CBS 2163 / NBRC 10782 / NRRL Y-8283 / UCD 57-17)</name>
    <name type="common">Kluyveromyces polysporus</name>
    <dbReference type="NCBI Taxonomy" id="436907"/>
    <lineage>
        <taxon>Eukaryota</taxon>
        <taxon>Fungi</taxon>
        <taxon>Dikarya</taxon>
        <taxon>Ascomycota</taxon>
        <taxon>Saccharomycotina</taxon>
        <taxon>Saccharomycetes</taxon>
        <taxon>Saccharomycetales</taxon>
        <taxon>Saccharomycetaceae</taxon>
        <taxon>Vanderwaltozyma</taxon>
    </lineage>
</organism>
<protein>
    <recommendedName>
        <fullName evidence="14">Peroxisomal membrane protein PMP47B</fullName>
    </recommendedName>
</protein>
<dbReference type="GO" id="GO:0044610">
    <property type="term" value="F:FMN transmembrane transporter activity"/>
    <property type="evidence" value="ECO:0007669"/>
    <property type="project" value="TreeGrafter"/>
</dbReference>
<dbReference type="Pfam" id="PF00153">
    <property type="entry name" value="Mito_carr"/>
    <property type="match status" value="3"/>
</dbReference>
<evidence type="ECO:0000256" key="6">
    <source>
        <dbReference type="ARBA" id="ARBA00022989"/>
    </source>
</evidence>
<dbReference type="PANTHER" id="PTHR45939">
    <property type="entry name" value="PEROXISOMAL MEMBRANE PROTEIN PMP34-RELATED"/>
    <property type="match status" value="1"/>
</dbReference>
<evidence type="ECO:0000256" key="11">
    <source>
        <dbReference type="SAM" id="Phobius"/>
    </source>
</evidence>
<feature type="transmembrane region" description="Helical" evidence="11">
    <location>
        <begin position="200"/>
        <end position="221"/>
    </location>
</feature>
<keyword evidence="13" id="KW-1185">Reference proteome</keyword>
<dbReference type="OMA" id="QFMIIES"/>
<keyword evidence="7 9" id="KW-0472">Membrane</keyword>
<keyword evidence="3 10" id="KW-0813">Transport</keyword>
<keyword evidence="8" id="KW-0576">Peroxisome</keyword>
<keyword evidence="4 9" id="KW-0812">Transmembrane</keyword>
<feature type="repeat" description="Solcar" evidence="9">
    <location>
        <begin position="5"/>
        <end position="93"/>
    </location>
</feature>
<evidence type="ECO:0000256" key="10">
    <source>
        <dbReference type="RuleBase" id="RU000488"/>
    </source>
</evidence>
<dbReference type="GO" id="GO:0051724">
    <property type="term" value="F:NAD transmembrane transporter activity"/>
    <property type="evidence" value="ECO:0007669"/>
    <property type="project" value="TreeGrafter"/>
</dbReference>
<dbReference type="PROSITE" id="PS50920">
    <property type="entry name" value="SOLCAR"/>
    <property type="match status" value="3"/>
</dbReference>
<dbReference type="Gene3D" id="1.50.40.10">
    <property type="entry name" value="Mitochondrial carrier domain"/>
    <property type="match status" value="1"/>
</dbReference>
<gene>
    <name evidence="12" type="ORF">Kpol_440p6</name>
</gene>
<dbReference type="InterPro" id="IPR052217">
    <property type="entry name" value="Mito/Peroxisomal_Carrier"/>
</dbReference>
<comment type="subcellular location">
    <subcellularLocation>
        <location evidence="1">Peroxisome membrane</location>
        <topology evidence="1">Multi-pass membrane protein</topology>
    </subcellularLocation>
</comment>
<dbReference type="RefSeq" id="XP_001643017.1">
    <property type="nucleotide sequence ID" value="XM_001642967.1"/>
</dbReference>
<dbReference type="GO" id="GO:0080122">
    <property type="term" value="F:AMP transmembrane transporter activity"/>
    <property type="evidence" value="ECO:0007669"/>
    <property type="project" value="TreeGrafter"/>
</dbReference>
<dbReference type="GO" id="GO:0015230">
    <property type="term" value="F:FAD transmembrane transporter activity"/>
    <property type="evidence" value="ECO:0007669"/>
    <property type="project" value="TreeGrafter"/>
</dbReference>
<name>A7TRE5_VANPO</name>
<feature type="transmembrane region" description="Helical" evidence="11">
    <location>
        <begin position="71"/>
        <end position="87"/>
    </location>
</feature>
<keyword evidence="6 11" id="KW-1133">Transmembrane helix</keyword>
<dbReference type="OrthoDB" id="2019556at2759"/>
<evidence type="ECO:0000256" key="2">
    <source>
        <dbReference type="ARBA" id="ARBA00006375"/>
    </source>
</evidence>
<evidence type="ECO:0000256" key="4">
    <source>
        <dbReference type="ARBA" id="ARBA00022692"/>
    </source>
</evidence>
<evidence type="ECO:0000256" key="3">
    <source>
        <dbReference type="ARBA" id="ARBA00022448"/>
    </source>
</evidence>
<evidence type="ECO:0000256" key="7">
    <source>
        <dbReference type="ARBA" id="ARBA00023136"/>
    </source>
</evidence>
<dbReference type="GO" id="GO:0005347">
    <property type="term" value="F:ATP transmembrane transporter activity"/>
    <property type="evidence" value="ECO:0007669"/>
    <property type="project" value="TreeGrafter"/>
</dbReference>
<dbReference type="GeneID" id="5543220"/>
<dbReference type="InParanoid" id="A7TRE5"/>
<evidence type="ECO:0000256" key="5">
    <source>
        <dbReference type="ARBA" id="ARBA00022737"/>
    </source>
</evidence>
<proteinExistence type="inferred from homology"/>
<dbReference type="GO" id="GO:0005778">
    <property type="term" value="C:peroxisomal membrane"/>
    <property type="evidence" value="ECO:0007669"/>
    <property type="project" value="UniProtKB-SubCell"/>
</dbReference>
<evidence type="ECO:0000313" key="13">
    <source>
        <dbReference type="Proteomes" id="UP000000267"/>
    </source>
</evidence>
<dbReference type="HOGENOM" id="CLU_015166_6_3_1"/>
<dbReference type="SUPFAM" id="SSF103506">
    <property type="entry name" value="Mitochondrial carrier"/>
    <property type="match status" value="1"/>
</dbReference>
<dbReference type="AlphaFoldDB" id="A7TRE5"/>
<evidence type="ECO:0000256" key="9">
    <source>
        <dbReference type="PROSITE-ProRule" id="PRU00282"/>
    </source>
</evidence>